<feature type="domain" description="Tyrosine specific protein phosphatases" evidence="6">
    <location>
        <begin position="69"/>
        <end position="127"/>
    </location>
</feature>
<evidence type="ECO:0000313" key="9">
    <source>
        <dbReference type="Proteomes" id="UP000014760"/>
    </source>
</evidence>
<dbReference type="InterPro" id="IPR000387">
    <property type="entry name" value="Tyr_Pase_dom"/>
</dbReference>
<evidence type="ECO:0000259" key="5">
    <source>
        <dbReference type="PROSITE" id="PS50054"/>
    </source>
</evidence>
<evidence type="ECO:0000256" key="3">
    <source>
        <dbReference type="ARBA" id="ARBA00022801"/>
    </source>
</evidence>
<dbReference type="Gene3D" id="3.90.190.10">
    <property type="entry name" value="Protein tyrosine phosphatase superfamily"/>
    <property type="match status" value="1"/>
</dbReference>
<keyword evidence="4" id="KW-0904">Protein phosphatase</keyword>
<dbReference type="SUPFAM" id="SSF52799">
    <property type="entry name" value="(Phosphotyrosine protein) phosphatases II"/>
    <property type="match status" value="1"/>
</dbReference>
<dbReference type="Proteomes" id="UP000014760">
    <property type="component" value="Unassembled WGS sequence"/>
</dbReference>
<evidence type="ECO:0000256" key="1">
    <source>
        <dbReference type="ARBA" id="ARBA00008601"/>
    </source>
</evidence>
<feature type="domain" description="Tyrosine-protein phosphatase" evidence="5">
    <location>
        <begin position="6"/>
        <end position="148"/>
    </location>
</feature>
<sequence>MLICDYPSIVVDDCIFLGRADQAANPRVRDNLSLTHIINITRDHPNAFPDDLQYYRVEVDDDSTAELLHEFPSLIHFMKSALHQGGRLLVHCNLGRSRSSTVVIAYLMFCRKWSLRDAYFFLKDRRPIIHPNRNFIGQLSKFEEIIFGRKLTNIANLHRGQ</sequence>
<keyword evidence="3" id="KW-0378">Hydrolase</keyword>
<dbReference type="PROSITE" id="PS50054">
    <property type="entry name" value="TYR_PHOSPHATASE_DUAL"/>
    <property type="match status" value="1"/>
</dbReference>
<organism evidence="7">
    <name type="scientific">Capitella teleta</name>
    <name type="common">Polychaete worm</name>
    <dbReference type="NCBI Taxonomy" id="283909"/>
    <lineage>
        <taxon>Eukaryota</taxon>
        <taxon>Metazoa</taxon>
        <taxon>Spiralia</taxon>
        <taxon>Lophotrochozoa</taxon>
        <taxon>Annelida</taxon>
        <taxon>Polychaeta</taxon>
        <taxon>Sedentaria</taxon>
        <taxon>Scolecida</taxon>
        <taxon>Capitellidae</taxon>
        <taxon>Capitella</taxon>
    </lineage>
</organism>
<dbReference type="AlphaFoldDB" id="R7TBM3"/>
<dbReference type="PROSITE" id="PS50056">
    <property type="entry name" value="TYR_PHOSPHATASE_2"/>
    <property type="match status" value="1"/>
</dbReference>
<dbReference type="GO" id="GO:0004725">
    <property type="term" value="F:protein tyrosine phosphatase activity"/>
    <property type="evidence" value="ECO:0007669"/>
    <property type="project" value="UniProtKB-EC"/>
</dbReference>
<evidence type="ECO:0000259" key="6">
    <source>
        <dbReference type="PROSITE" id="PS50056"/>
    </source>
</evidence>
<evidence type="ECO:0000256" key="4">
    <source>
        <dbReference type="ARBA" id="ARBA00022912"/>
    </source>
</evidence>
<proteinExistence type="inferred from homology"/>
<dbReference type="HOGENOM" id="CLU_027074_11_5_1"/>
<gene>
    <name evidence="7" type="ORF">CAPTEDRAFT_129711</name>
</gene>
<dbReference type="CDD" id="cd14498">
    <property type="entry name" value="DSP"/>
    <property type="match status" value="1"/>
</dbReference>
<dbReference type="SMART" id="SM00195">
    <property type="entry name" value="DSPc"/>
    <property type="match status" value="1"/>
</dbReference>
<dbReference type="PROSITE" id="PS00383">
    <property type="entry name" value="TYR_PHOSPHATASE_1"/>
    <property type="match status" value="1"/>
</dbReference>
<dbReference type="EnsemblMetazoa" id="CapteT129711">
    <property type="protein sequence ID" value="CapteP129711"/>
    <property type="gene ID" value="CapteG129711"/>
</dbReference>
<reference evidence="7 9" key="2">
    <citation type="journal article" date="2013" name="Nature">
        <title>Insights into bilaterian evolution from three spiralian genomes.</title>
        <authorList>
            <person name="Simakov O."/>
            <person name="Marletaz F."/>
            <person name="Cho S.J."/>
            <person name="Edsinger-Gonzales E."/>
            <person name="Havlak P."/>
            <person name="Hellsten U."/>
            <person name="Kuo D.H."/>
            <person name="Larsson T."/>
            <person name="Lv J."/>
            <person name="Arendt D."/>
            <person name="Savage R."/>
            <person name="Osoegawa K."/>
            <person name="de Jong P."/>
            <person name="Grimwood J."/>
            <person name="Chapman J.A."/>
            <person name="Shapiro H."/>
            <person name="Aerts A."/>
            <person name="Otillar R.P."/>
            <person name="Terry A.Y."/>
            <person name="Boore J.L."/>
            <person name="Grigoriev I.V."/>
            <person name="Lindberg D.R."/>
            <person name="Seaver E.C."/>
            <person name="Weisblat D.A."/>
            <person name="Putnam N.H."/>
            <person name="Rokhsar D.S."/>
        </authorList>
    </citation>
    <scope>NUCLEOTIDE SEQUENCE</scope>
    <source>
        <strain evidence="7 9">I ESC-2004</strain>
    </source>
</reference>
<dbReference type="GO" id="GO:0005737">
    <property type="term" value="C:cytoplasm"/>
    <property type="evidence" value="ECO:0007669"/>
    <property type="project" value="TreeGrafter"/>
</dbReference>
<dbReference type="EMBL" id="AMQN01015140">
    <property type="status" value="NOT_ANNOTATED_CDS"/>
    <property type="molecule type" value="Genomic_DNA"/>
</dbReference>
<dbReference type="PANTHER" id="PTHR10159">
    <property type="entry name" value="DUAL SPECIFICITY PROTEIN PHOSPHATASE"/>
    <property type="match status" value="1"/>
</dbReference>
<dbReference type="EC" id="3.1.3.48" evidence="2"/>
<dbReference type="EMBL" id="KB311643">
    <property type="protein sequence ID" value="ELT88887.1"/>
    <property type="molecule type" value="Genomic_DNA"/>
</dbReference>
<dbReference type="OrthoDB" id="10252009at2759"/>
<dbReference type="Pfam" id="PF00782">
    <property type="entry name" value="DSPc"/>
    <property type="match status" value="1"/>
</dbReference>
<protein>
    <recommendedName>
        <fullName evidence="2">protein-tyrosine-phosphatase</fullName>
        <ecNumber evidence="2">3.1.3.48</ecNumber>
    </recommendedName>
</protein>
<dbReference type="InterPro" id="IPR000340">
    <property type="entry name" value="Dual-sp_phosphatase_cat-dom"/>
</dbReference>
<dbReference type="STRING" id="283909.R7TBM3"/>
<dbReference type="InterPro" id="IPR016130">
    <property type="entry name" value="Tyr_Pase_AS"/>
</dbReference>
<name>R7TBM3_CAPTE</name>
<keyword evidence="9" id="KW-1185">Reference proteome</keyword>
<accession>R7TBM3</accession>
<dbReference type="OMA" id="LMEHQRW"/>
<reference evidence="8" key="3">
    <citation type="submission" date="2015-06" db="UniProtKB">
        <authorList>
            <consortium name="EnsemblMetazoa"/>
        </authorList>
    </citation>
    <scope>IDENTIFICATION</scope>
</reference>
<dbReference type="InterPro" id="IPR020422">
    <property type="entry name" value="TYR_PHOSPHATASE_DUAL_dom"/>
</dbReference>
<evidence type="ECO:0000313" key="8">
    <source>
        <dbReference type="EnsemblMetazoa" id="CapteP129711"/>
    </source>
</evidence>
<reference evidence="9" key="1">
    <citation type="submission" date="2012-12" db="EMBL/GenBank/DDBJ databases">
        <authorList>
            <person name="Hellsten U."/>
            <person name="Grimwood J."/>
            <person name="Chapman J.A."/>
            <person name="Shapiro H."/>
            <person name="Aerts A."/>
            <person name="Otillar R.P."/>
            <person name="Terry A.Y."/>
            <person name="Boore J.L."/>
            <person name="Simakov O."/>
            <person name="Marletaz F."/>
            <person name="Cho S.-J."/>
            <person name="Edsinger-Gonzales E."/>
            <person name="Havlak P."/>
            <person name="Kuo D.-H."/>
            <person name="Larsson T."/>
            <person name="Lv J."/>
            <person name="Arendt D."/>
            <person name="Savage R."/>
            <person name="Osoegawa K."/>
            <person name="de Jong P."/>
            <person name="Lindberg D.R."/>
            <person name="Seaver E.C."/>
            <person name="Weisblat D.A."/>
            <person name="Putnam N.H."/>
            <person name="Grigoriev I.V."/>
            <person name="Rokhsar D.S."/>
        </authorList>
    </citation>
    <scope>NUCLEOTIDE SEQUENCE</scope>
    <source>
        <strain evidence="9">I ESC-2004</strain>
    </source>
</reference>
<dbReference type="PANTHER" id="PTHR10159:SF529">
    <property type="entry name" value="TYROSINE-PROTEIN PHOSPHATASE DOMAIN-CONTAINING PROTEIN"/>
    <property type="match status" value="1"/>
</dbReference>
<evidence type="ECO:0000256" key="2">
    <source>
        <dbReference type="ARBA" id="ARBA00013064"/>
    </source>
</evidence>
<evidence type="ECO:0000313" key="7">
    <source>
        <dbReference type="EMBL" id="ELT88887.1"/>
    </source>
</evidence>
<dbReference type="InterPro" id="IPR029021">
    <property type="entry name" value="Prot-tyrosine_phosphatase-like"/>
</dbReference>
<dbReference type="GO" id="GO:0043409">
    <property type="term" value="P:negative regulation of MAPK cascade"/>
    <property type="evidence" value="ECO:0007669"/>
    <property type="project" value="TreeGrafter"/>
</dbReference>
<comment type="similarity">
    <text evidence="1">Belongs to the protein-tyrosine phosphatase family. Non-receptor class dual specificity subfamily.</text>
</comment>